<name>A0A2T4Z7F2_9BACL</name>
<reference evidence="1 2" key="1">
    <citation type="submission" date="2018-04" db="EMBL/GenBank/DDBJ databases">
        <title>Genomic Encyclopedia of Archaeal and Bacterial Type Strains, Phase II (KMG-II): from individual species to whole genera.</title>
        <authorList>
            <person name="Goeker M."/>
        </authorList>
    </citation>
    <scope>NUCLEOTIDE SEQUENCE [LARGE SCALE GENOMIC DNA]</scope>
    <source>
        <strain evidence="1 2">DSM 45169</strain>
    </source>
</reference>
<protein>
    <submittedName>
        <fullName evidence="1">Uncharacterized protein</fullName>
    </submittedName>
</protein>
<keyword evidence="2" id="KW-1185">Reference proteome</keyword>
<dbReference type="AlphaFoldDB" id="A0A2T4Z7F2"/>
<dbReference type="Proteomes" id="UP000241639">
    <property type="component" value="Unassembled WGS sequence"/>
</dbReference>
<evidence type="ECO:0000313" key="2">
    <source>
        <dbReference type="Proteomes" id="UP000241639"/>
    </source>
</evidence>
<proteinExistence type="predicted"/>
<evidence type="ECO:0000313" key="1">
    <source>
        <dbReference type="EMBL" id="PTM57826.1"/>
    </source>
</evidence>
<accession>A0A2T4Z7F2</accession>
<comment type="caution">
    <text evidence="1">The sequence shown here is derived from an EMBL/GenBank/DDBJ whole genome shotgun (WGS) entry which is preliminary data.</text>
</comment>
<dbReference type="EMBL" id="PZZP01000001">
    <property type="protein sequence ID" value="PTM57826.1"/>
    <property type="molecule type" value="Genomic_DNA"/>
</dbReference>
<organism evidence="1 2">
    <name type="scientific">Desmospora activa DSM 45169</name>
    <dbReference type="NCBI Taxonomy" id="1121389"/>
    <lineage>
        <taxon>Bacteria</taxon>
        <taxon>Bacillati</taxon>
        <taxon>Bacillota</taxon>
        <taxon>Bacilli</taxon>
        <taxon>Bacillales</taxon>
        <taxon>Thermoactinomycetaceae</taxon>
        <taxon>Desmospora</taxon>
    </lineage>
</organism>
<sequence>MEIGTRAPFVINLAMETRDSSADGIVRFGIGQAKPWTEK</sequence>
<gene>
    <name evidence="1" type="ORF">C8J48_0389</name>
</gene>